<name>A0AAU8II84_9BACL</name>
<dbReference type="InterPro" id="IPR041522">
    <property type="entry name" value="CdaR_GGDEF"/>
</dbReference>
<feature type="domain" description="Purine catabolism PurC-like" evidence="2">
    <location>
        <begin position="6"/>
        <end position="118"/>
    </location>
</feature>
<dbReference type="InterPro" id="IPR025736">
    <property type="entry name" value="PucR_C-HTH_dom"/>
</dbReference>
<dbReference type="Gene3D" id="1.10.10.2840">
    <property type="entry name" value="PucR C-terminal helix-turn-helix domain"/>
    <property type="match status" value="1"/>
</dbReference>
<protein>
    <submittedName>
        <fullName evidence="5">PucR family transcriptional regulator ligand-binding domain-containing protein</fullName>
    </submittedName>
</protein>
<gene>
    <name evidence="5" type="ORF">ABNN70_06735</name>
</gene>
<evidence type="ECO:0000259" key="2">
    <source>
        <dbReference type="Pfam" id="PF07905"/>
    </source>
</evidence>
<dbReference type="AlphaFoldDB" id="A0AAU8II84"/>
<comment type="similarity">
    <text evidence="1">Belongs to the CdaR family.</text>
</comment>
<reference evidence="5" key="1">
    <citation type="submission" date="2024-06" db="EMBL/GenBank/DDBJ databases">
        <authorList>
            <person name="Fan A."/>
            <person name="Zhang F.Y."/>
            <person name="Zhang L."/>
        </authorList>
    </citation>
    <scope>NUCLEOTIDE SEQUENCE</scope>
    <source>
        <strain evidence="5">Y61</strain>
    </source>
</reference>
<dbReference type="RefSeq" id="WP_353949214.1">
    <property type="nucleotide sequence ID" value="NZ_CP159510.1"/>
</dbReference>
<organism evidence="5">
    <name type="scientific">Sporolactobacillus sp. Y61</name>
    <dbReference type="NCBI Taxonomy" id="3160863"/>
    <lineage>
        <taxon>Bacteria</taxon>
        <taxon>Bacillati</taxon>
        <taxon>Bacillota</taxon>
        <taxon>Bacilli</taxon>
        <taxon>Bacillales</taxon>
        <taxon>Sporolactobacillaceae</taxon>
        <taxon>Sporolactobacillus</taxon>
    </lineage>
</organism>
<dbReference type="InterPro" id="IPR042070">
    <property type="entry name" value="PucR_C-HTH_sf"/>
</dbReference>
<evidence type="ECO:0000313" key="5">
    <source>
        <dbReference type="EMBL" id="XCJ18135.1"/>
    </source>
</evidence>
<evidence type="ECO:0000259" key="3">
    <source>
        <dbReference type="Pfam" id="PF13556"/>
    </source>
</evidence>
<dbReference type="PANTHER" id="PTHR33744">
    <property type="entry name" value="CARBOHYDRATE DIACID REGULATOR"/>
    <property type="match status" value="1"/>
</dbReference>
<feature type="domain" description="CdaR GGDEF-like" evidence="4">
    <location>
        <begin position="152"/>
        <end position="268"/>
    </location>
</feature>
<dbReference type="InterPro" id="IPR051448">
    <property type="entry name" value="CdaR-like_regulators"/>
</dbReference>
<feature type="domain" description="PucR C-terminal helix-turn-helix" evidence="3">
    <location>
        <begin position="321"/>
        <end position="378"/>
    </location>
</feature>
<dbReference type="Pfam" id="PF13556">
    <property type="entry name" value="HTH_30"/>
    <property type="match status" value="1"/>
</dbReference>
<dbReference type="InterPro" id="IPR012914">
    <property type="entry name" value="PucR_dom"/>
</dbReference>
<evidence type="ECO:0000256" key="1">
    <source>
        <dbReference type="ARBA" id="ARBA00006754"/>
    </source>
</evidence>
<dbReference type="Pfam" id="PF07905">
    <property type="entry name" value="PucR"/>
    <property type="match status" value="1"/>
</dbReference>
<evidence type="ECO:0000259" key="4">
    <source>
        <dbReference type="Pfam" id="PF17853"/>
    </source>
</evidence>
<dbReference type="EMBL" id="CP159510">
    <property type="protein sequence ID" value="XCJ18135.1"/>
    <property type="molecule type" value="Genomic_DNA"/>
</dbReference>
<accession>A0AAU8II84</accession>
<sequence length="384" mass="44266">MITLQELFTLPEFDTIHIVAGERGISRPVSGVNVIESAHLAEFFKKYELLITTGINMHQDTAQLTDLVETAFERGAAGIILNVGPYIPTIPEQVIRFADQNHFPVFKMPWVYRVADFVRISFQYLAVADQKQAKTEELFSEILFQPEHDRERLAGDLLQLGIKSHAHYAVIVCSVRPPAAVPAWMTFSLEEELQKKYTIRLSMNHDNQLIYMADRKEKGVTRQFFAEVTRHVLQKRPNSGIDLFIGIGGAYRVEQLSKSYREALSVVQLVSRRPELPFFQYKDAGVYRILLETSDKAVFQTFQSEMLGPLYRYDHLHQTDLVGFLRTFLDEDGRTTPIARKEFIHRNTVLYKMKKIQSILDMDLNNPYVRTNLLLAFMIEDVSD</sequence>
<dbReference type="PANTHER" id="PTHR33744:SF1">
    <property type="entry name" value="DNA-BINDING TRANSCRIPTIONAL ACTIVATOR ADER"/>
    <property type="match status" value="1"/>
</dbReference>
<dbReference type="Pfam" id="PF17853">
    <property type="entry name" value="GGDEF_2"/>
    <property type="match status" value="1"/>
</dbReference>
<proteinExistence type="inferred from homology"/>